<evidence type="ECO:0000313" key="1">
    <source>
        <dbReference type="EMBL" id="EME83835.1"/>
    </source>
</evidence>
<dbReference type="VEuPathDB" id="FungiDB:MYCFIDRAFT_207077"/>
<accession>M2Z1Z3</accession>
<dbReference type="AlphaFoldDB" id="M2Z1Z3"/>
<dbReference type="HOGENOM" id="CLU_1587233_0_0_1"/>
<name>M2Z1Z3_PSEFD</name>
<sequence length="168" mass="17897">MFIGCTPKGRLLRFGYFLSTKISGMFHCTADGAKAHWTCVLGERSRVELSPVLACQTASGREERSMKLVSLHSPKALPAPSLQSSTTSSLAAISAFRHSQPSGHIAQEEAPRAWPASARPPSTLTFAYPRPALAATACAGAAVRNIAIPADFCFCIFVAFNPGPYTLI</sequence>
<dbReference type="KEGG" id="pfj:MYCFIDRAFT_207077"/>
<dbReference type="GeneID" id="19336547"/>
<dbReference type="RefSeq" id="XP_007924468.1">
    <property type="nucleotide sequence ID" value="XM_007926277.1"/>
</dbReference>
<organism evidence="1 2">
    <name type="scientific">Pseudocercospora fijiensis (strain CIRAD86)</name>
    <name type="common">Black leaf streak disease fungus</name>
    <name type="synonym">Mycosphaerella fijiensis</name>
    <dbReference type="NCBI Taxonomy" id="383855"/>
    <lineage>
        <taxon>Eukaryota</taxon>
        <taxon>Fungi</taxon>
        <taxon>Dikarya</taxon>
        <taxon>Ascomycota</taxon>
        <taxon>Pezizomycotina</taxon>
        <taxon>Dothideomycetes</taxon>
        <taxon>Dothideomycetidae</taxon>
        <taxon>Mycosphaerellales</taxon>
        <taxon>Mycosphaerellaceae</taxon>
        <taxon>Pseudocercospora</taxon>
    </lineage>
</organism>
<dbReference type="EMBL" id="KB446557">
    <property type="protein sequence ID" value="EME83835.1"/>
    <property type="molecule type" value="Genomic_DNA"/>
</dbReference>
<dbReference type="Proteomes" id="UP000016932">
    <property type="component" value="Unassembled WGS sequence"/>
</dbReference>
<evidence type="ECO:0000313" key="2">
    <source>
        <dbReference type="Proteomes" id="UP000016932"/>
    </source>
</evidence>
<keyword evidence="2" id="KW-1185">Reference proteome</keyword>
<protein>
    <submittedName>
        <fullName evidence="1">Uncharacterized protein</fullName>
    </submittedName>
</protein>
<proteinExistence type="predicted"/>
<reference evidence="1 2" key="1">
    <citation type="journal article" date="2012" name="PLoS Pathog.">
        <title>Diverse lifestyles and strategies of plant pathogenesis encoded in the genomes of eighteen Dothideomycetes fungi.</title>
        <authorList>
            <person name="Ohm R.A."/>
            <person name="Feau N."/>
            <person name="Henrissat B."/>
            <person name="Schoch C.L."/>
            <person name="Horwitz B.A."/>
            <person name="Barry K.W."/>
            <person name="Condon B.J."/>
            <person name="Copeland A.C."/>
            <person name="Dhillon B."/>
            <person name="Glaser F."/>
            <person name="Hesse C.N."/>
            <person name="Kosti I."/>
            <person name="LaButti K."/>
            <person name="Lindquist E.A."/>
            <person name="Lucas S."/>
            <person name="Salamov A.A."/>
            <person name="Bradshaw R.E."/>
            <person name="Ciuffetti L."/>
            <person name="Hamelin R.C."/>
            <person name="Kema G.H.J."/>
            <person name="Lawrence C."/>
            <person name="Scott J.A."/>
            <person name="Spatafora J.W."/>
            <person name="Turgeon B.G."/>
            <person name="de Wit P.J.G.M."/>
            <person name="Zhong S."/>
            <person name="Goodwin S.B."/>
            <person name="Grigoriev I.V."/>
        </authorList>
    </citation>
    <scope>NUCLEOTIDE SEQUENCE [LARGE SCALE GENOMIC DNA]</scope>
    <source>
        <strain evidence="1 2">CIRAD86</strain>
    </source>
</reference>
<gene>
    <name evidence="1" type="ORF">MYCFIDRAFT_207077</name>
</gene>